<dbReference type="GO" id="GO:0005886">
    <property type="term" value="C:plasma membrane"/>
    <property type="evidence" value="ECO:0007669"/>
    <property type="project" value="UniProtKB-SubCell"/>
</dbReference>
<reference evidence="7 8" key="1">
    <citation type="submission" date="2016-09" db="EMBL/GenBank/DDBJ databases">
        <authorList>
            <person name="Capua I."/>
            <person name="De Benedictis P."/>
            <person name="Joannis T."/>
            <person name="Lombin L.H."/>
            <person name="Cattoli G."/>
        </authorList>
    </citation>
    <scope>NUCLEOTIDE SEQUENCE [LARGE SCALE GENOMIC DNA]</scope>
    <source>
        <strain evidence="7 8">A7P-90m</strain>
    </source>
</reference>
<name>A0A1G6GGW9_9BACT</name>
<protein>
    <submittedName>
        <fullName evidence="7">Membrane protein involved in the export of O-antigen and teichoic acid</fullName>
    </submittedName>
</protein>
<evidence type="ECO:0000256" key="6">
    <source>
        <dbReference type="SAM" id="Phobius"/>
    </source>
</evidence>
<organism evidence="7 8">
    <name type="scientific">Williamwhitmania taraxaci</name>
    <dbReference type="NCBI Taxonomy" id="1640674"/>
    <lineage>
        <taxon>Bacteria</taxon>
        <taxon>Pseudomonadati</taxon>
        <taxon>Bacteroidota</taxon>
        <taxon>Bacteroidia</taxon>
        <taxon>Bacteroidales</taxon>
        <taxon>Williamwhitmaniaceae</taxon>
        <taxon>Williamwhitmania</taxon>
    </lineage>
</organism>
<feature type="transmembrane region" description="Helical" evidence="6">
    <location>
        <begin position="299"/>
        <end position="322"/>
    </location>
</feature>
<proteinExistence type="predicted"/>
<keyword evidence="4 6" id="KW-1133">Transmembrane helix</keyword>
<accession>A0A1G6GGW9</accession>
<comment type="subcellular location">
    <subcellularLocation>
        <location evidence="1">Cell membrane</location>
        <topology evidence="1">Multi-pass membrane protein</topology>
    </subcellularLocation>
</comment>
<evidence type="ECO:0000256" key="5">
    <source>
        <dbReference type="ARBA" id="ARBA00023136"/>
    </source>
</evidence>
<keyword evidence="8" id="KW-1185">Reference proteome</keyword>
<feature type="transmembrane region" description="Helical" evidence="6">
    <location>
        <begin position="254"/>
        <end position="274"/>
    </location>
</feature>
<dbReference type="AlphaFoldDB" id="A0A1G6GGW9"/>
<dbReference type="Proteomes" id="UP000199452">
    <property type="component" value="Unassembled WGS sequence"/>
</dbReference>
<evidence type="ECO:0000256" key="3">
    <source>
        <dbReference type="ARBA" id="ARBA00022692"/>
    </source>
</evidence>
<evidence type="ECO:0000313" key="8">
    <source>
        <dbReference type="Proteomes" id="UP000199452"/>
    </source>
</evidence>
<feature type="transmembrane region" description="Helical" evidence="6">
    <location>
        <begin position="420"/>
        <end position="438"/>
    </location>
</feature>
<feature type="transmembrane region" description="Helical" evidence="6">
    <location>
        <begin position="361"/>
        <end position="382"/>
    </location>
</feature>
<keyword evidence="3 6" id="KW-0812">Transmembrane</keyword>
<evidence type="ECO:0000256" key="4">
    <source>
        <dbReference type="ARBA" id="ARBA00022989"/>
    </source>
</evidence>
<keyword evidence="5 6" id="KW-0472">Membrane</keyword>
<feature type="transmembrane region" description="Helical" evidence="6">
    <location>
        <begin position="121"/>
        <end position="141"/>
    </location>
</feature>
<dbReference type="PANTHER" id="PTHR30250">
    <property type="entry name" value="PST FAMILY PREDICTED COLANIC ACID TRANSPORTER"/>
    <property type="match status" value="1"/>
</dbReference>
<dbReference type="InterPro" id="IPR050833">
    <property type="entry name" value="Poly_Biosynth_Transport"/>
</dbReference>
<dbReference type="EMBL" id="FMYP01000001">
    <property type="protein sequence ID" value="SDB81204.1"/>
    <property type="molecule type" value="Genomic_DNA"/>
</dbReference>
<feature type="transmembrane region" description="Helical" evidence="6">
    <location>
        <begin position="49"/>
        <end position="71"/>
    </location>
</feature>
<feature type="transmembrane region" description="Helical" evidence="6">
    <location>
        <begin position="450"/>
        <end position="475"/>
    </location>
</feature>
<dbReference type="OrthoDB" id="1123219at2"/>
<dbReference type="PANTHER" id="PTHR30250:SF11">
    <property type="entry name" value="O-ANTIGEN TRANSPORTER-RELATED"/>
    <property type="match status" value="1"/>
</dbReference>
<feature type="transmembrane region" description="Helical" evidence="6">
    <location>
        <begin position="153"/>
        <end position="175"/>
    </location>
</feature>
<dbReference type="STRING" id="1640674.SAMN05216323_100141"/>
<feature type="transmembrane region" description="Helical" evidence="6">
    <location>
        <begin position="388"/>
        <end position="408"/>
    </location>
</feature>
<feature type="transmembrane region" description="Helical" evidence="6">
    <location>
        <begin position="12"/>
        <end position="37"/>
    </location>
</feature>
<dbReference type="RefSeq" id="WP_092433965.1">
    <property type="nucleotide sequence ID" value="NZ_FMYP01000001.1"/>
</dbReference>
<keyword evidence="2" id="KW-1003">Cell membrane</keyword>
<feature type="transmembrane region" description="Helical" evidence="6">
    <location>
        <begin position="211"/>
        <end position="234"/>
    </location>
</feature>
<evidence type="ECO:0000256" key="2">
    <source>
        <dbReference type="ARBA" id="ARBA00022475"/>
    </source>
</evidence>
<evidence type="ECO:0000313" key="7">
    <source>
        <dbReference type="EMBL" id="SDB81204.1"/>
    </source>
</evidence>
<feature type="transmembrane region" description="Helical" evidence="6">
    <location>
        <begin position="334"/>
        <end position="354"/>
    </location>
</feature>
<gene>
    <name evidence="7" type="ORF">SAMN05216323_100141</name>
</gene>
<feature type="transmembrane region" description="Helical" evidence="6">
    <location>
        <begin position="91"/>
        <end position="115"/>
    </location>
</feature>
<dbReference type="Pfam" id="PF13440">
    <property type="entry name" value="Polysacc_synt_3"/>
    <property type="match status" value="1"/>
</dbReference>
<sequence length="490" mass="55160">MVNPFNKIKSNSFLAAIIYRYSASLFLQLTAFVVGMVVSKLLGPEMLGYWGLFHIVTNYYVFSNLGATNGLTRELGLLIGKNERGSIKNNIGAASAVHIILPGTAGVILIGYSFFLVSPLSWIFLFAGIVGFVQLYEETLIRITNAFEKHKTLAGISVFRSLISFLIVIPLVYFFDLQGRLMAALILAIIGLLVTYKYLPVPLSISFNKTHITNLISIGFPIALTGFLSASFFLVDRLVITRFLSIEDLGFYTFAFYLVTVVINIKSNVAGILYQRQNIIFGADGVISKQRLFEVSKSSALFTTDLTGVLSGLILIVFSFFVKYFMPEYLNSITITYIIVFSQVMGSINVFNTVGKHTHYLLIMAASLAINVALCIIFVNLWGIIGVAYATFLSFIFLNIVINFFNLKYFDLSYLQNFKLILRIIGVPLYCYVIAKGIEYFLFKNLTTHIWYDIGLMVFLICGYIFFMIPLFFLLKGHLKFLNQVKLEEQ</sequence>
<feature type="transmembrane region" description="Helical" evidence="6">
    <location>
        <begin position="181"/>
        <end position="199"/>
    </location>
</feature>
<evidence type="ECO:0000256" key="1">
    <source>
        <dbReference type="ARBA" id="ARBA00004651"/>
    </source>
</evidence>